<feature type="binding site" evidence="13">
    <location>
        <position position="200"/>
    </location>
    <ligand>
        <name>Zn(2+)</name>
        <dbReference type="ChEBI" id="CHEBI:29105"/>
        <label>2</label>
    </ligand>
</feature>
<keyword evidence="3 13" id="KW-0963">Cytoplasm</keyword>
<evidence type="ECO:0000256" key="13">
    <source>
        <dbReference type="HAMAP-Rule" id="MF_01152"/>
    </source>
</evidence>
<feature type="binding site" evidence="13">
    <location>
        <position position="160"/>
    </location>
    <ligand>
        <name>Zn(2+)</name>
        <dbReference type="ChEBI" id="CHEBI:29105"/>
        <label>1</label>
    </ligand>
</feature>
<evidence type="ECO:0000259" key="15">
    <source>
        <dbReference type="PROSITE" id="PS50076"/>
    </source>
</evidence>
<dbReference type="OrthoDB" id="9779889at2"/>
<dbReference type="Pfam" id="PF00684">
    <property type="entry name" value="DnaJ_CXXCXGXG"/>
    <property type="match status" value="1"/>
</dbReference>
<dbReference type="CDD" id="cd10719">
    <property type="entry name" value="DnaJ_zf"/>
    <property type="match status" value="1"/>
</dbReference>
<dbReference type="GO" id="GO:0005524">
    <property type="term" value="F:ATP binding"/>
    <property type="evidence" value="ECO:0007669"/>
    <property type="project" value="InterPro"/>
</dbReference>
<sequence>MASKRDYYEVLGVSRDASEAEIKKAYRRLARKYHPDMNPDNKEEAAEKFKEIHEAYEVLSDPEKRRRYDQFGHAAFDMGAGAGAGTGAGMDFGSFGGFDDLGDIFDAFFGGFGSPFGRRRRSGPQRGSDLEMDLQITFEEAAFGTEREVRIDRWEDCEECGGSGAAPGTRPITCPKCGGTGQVRVTQRIAFGHFQTVSTCDRCQGRGKIVENPCSACHGRGKVRRPRRVKVKVPAGVDTGSALRLAGEGELGINGGPPGDLFVRIQVLPHKVFKREQDDVVVEIPISFVQAALGDSIEIPTLDGKMKFKIPEGTQPGTVFRLRGKGIPHLQGYGRGDQVVKIKVVVPTRLNEKQKELLRKFENTVQPDQYQLRKGFFEKMKDAFMG</sequence>
<dbReference type="KEGG" id="tpz:Tph_c21100"/>
<feature type="zinc finger region" description="CR-type" evidence="14">
    <location>
        <begin position="144"/>
        <end position="226"/>
    </location>
</feature>
<evidence type="ECO:0000256" key="14">
    <source>
        <dbReference type="PROSITE-ProRule" id="PRU00546"/>
    </source>
</evidence>
<comment type="function">
    <text evidence="13">Participates actively in the response to hyperosmotic and heat shock by preventing the aggregation of stress-denatured proteins and by disaggregating proteins, also in an autonomous, DnaK-independent fashion. Unfolded proteins bind initially to DnaJ; upon interaction with the DnaJ-bound protein, DnaK hydrolyzes its bound ATP, resulting in the formation of a stable complex. GrpE releases ADP from DnaK; ATP binding to DnaK triggers the release of the substrate protein, thus completing the reaction cycle. Several rounds of ATP-dependent interactions between DnaJ, DnaK and GrpE are required for fully efficient folding. Also involved, together with DnaK and GrpE, in the DNA replication of plasmids through activation of initiation proteins.</text>
</comment>
<dbReference type="InterPro" id="IPR001623">
    <property type="entry name" value="DnaJ_domain"/>
</dbReference>
<dbReference type="Gene3D" id="1.10.287.110">
    <property type="entry name" value="DnaJ domain"/>
    <property type="match status" value="1"/>
</dbReference>
<keyword evidence="4 13" id="KW-0235">DNA replication</keyword>
<dbReference type="PROSITE" id="PS00636">
    <property type="entry name" value="DNAJ_1"/>
    <property type="match status" value="1"/>
</dbReference>
<feature type="repeat" description="CXXCXGXG motif" evidence="13">
    <location>
        <begin position="174"/>
        <end position="181"/>
    </location>
</feature>
<dbReference type="CDD" id="cd10747">
    <property type="entry name" value="DnaJ_C"/>
    <property type="match status" value="1"/>
</dbReference>
<evidence type="ECO:0000256" key="2">
    <source>
        <dbReference type="ARBA" id="ARBA00011738"/>
    </source>
</evidence>
<dbReference type="InterPro" id="IPR001305">
    <property type="entry name" value="HSP_DnaJ_Cys-rich_dom"/>
</dbReference>
<feature type="repeat" description="CXXCXGXG motif" evidence="13">
    <location>
        <begin position="157"/>
        <end position="164"/>
    </location>
</feature>
<gene>
    <name evidence="13 17" type="primary">dnaJ</name>
    <name evidence="17" type="ordered locus">Tph_c21100</name>
</gene>
<keyword evidence="9 13" id="KW-0346">Stress response</keyword>
<dbReference type="InterPro" id="IPR036869">
    <property type="entry name" value="J_dom_sf"/>
</dbReference>
<feature type="domain" description="CR-type" evidence="16">
    <location>
        <begin position="144"/>
        <end position="226"/>
    </location>
</feature>
<dbReference type="InterPro" id="IPR018253">
    <property type="entry name" value="DnaJ_domain_CS"/>
</dbReference>
<feature type="binding site" evidence="13">
    <location>
        <position position="217"/>
    </location>
    <ligand>
        <name>Zn(2+)</name>
        <dbReference type="ChEBI" id="CHEBI:29105"/>
        <label>1</label>
    </ligand>
</feature>
<dbReference type="SUPFAM" id="SSF57938">
    <property type="entry name" value="DnaJ/Hsp40 cysteine-rich domain"/>
    <property type="match status" value="1"/>
</dbReference>
<dbReference type="SMART" id="SM00271">
    <property type="entry name" value="DnaJ"/>
    <property type="match status" value="1"/>
</dbReference>
<keyword evidence="6 13" id="KW-0677">Repeat</keyword>
<dbReference type="PANTHER" id="PTHR43096">
    <property type="entry name" value="DNAJ HOMOLOG 1, MITOCHONDRIAL-RELATED"/>
    <property type="match status" value="1"/>
</dbReference>
<dbReference type="HAMAP" id="MF_01152">
    <property type="entry name" value="DnaJ"/>
    <property type="match status" value="1"/>
</dbReference>
<feature type="binding site" evidence="13">
    <location>
        <position position="157"/>
    </location>
    <ligand>
        <name>Zn(2+)</name>
        <dbReference type="ChEBI" id="CHEBI:29105"/>
        <label>1</label>
    </ligand>
</feature>
<feature type="binding site" evidence="13">
    <location>
        <position position="203"/>
    </location>
    <ligand>
        <name>Zn(2+)</name>
        <dbReference type="ChEBI" id="CHEBI:29105"/>
        <label>2</label>
    </ligand>
</feature>
<dbReference type="InterPro" id="IPR036410">
    <property type="entry name" value="HSP_DnaJ_Cys-rich_dom_sf"/>
</dbReference>
<dbReference type="Proteomes" id="UP000000467">
    <property type="component" value="Chromosome"/>
</dbReference>
<feature type="binding site" evidence="13">
    <location>
        <position position="214"/>
    </location>
    <ligand>
        <name>Zn(2+)</name>
        <dbReference type="ChEBI" id="CHEBI:29105"/>
        <label>1</label>
    </ligand>
</feature>
<dbReference type="GO" id="GO:0008270">
    <property type="term" value="F:zinc ion binding"/>
    <property type="evidence" value="ECO:0007669"/>
    <property type="project" value="UniProtKB-UniRule"/>
</dbReference>
<dbReference type="GO" id="GO:0006260">
    <property type="term" value="P:DNA replication"/>
    <property type="evidence" value="ECO:0007669"/>
    <property type="project" value="UniProtKB-KW"/>
</dbReference>
<dbReference type="GO" id="GO:0009408">
    <property type="term" value="P:response to heat"/>
    <property type="evidence" value="ECO:0007669"/>
    <property type="project" value="InterPro"/>
</dbReference>
<dbReference type="InterPro" id="IPR008971">
    <property type="entry name" value="HSP40/DnaJ_pept-bd"/>
</dbReference>
<evidence type="ECO:0000256" key="7">
    <source>
        <dbReference type="ARBA" id="ARBA00022771"/>
    </source>
</evidence>
<dbReference type="Gene3D" id="2.60.260.20">
    <property type="entry name" value="Urease metallochaperone UreE, N-terminal domain"/>
    <property type="match status" value="2"/>
</dbReference>
<dbReference type="InterPro" id="IPR012724">
    <property type="entry name" value="DnaJ"/>
</dbReference>
<protein>
    <recommendedName>
        <fullName evidence="12 13">Chaperone protein DnaJ</fullName>
    </recommendedName>
</protein>
<feature type="binding site" evidence="13">
    <location>
        <position position="174"/>
    </location>
    <ligand>
        <name>Zn(2+)</name>
        <dbReference type="ChEBI" id="CHEBI:29105"/>
        <label>2</label>
    </ligand>
</feature>
<evidence type="ECO:0000256" key="11">
    <source>
        <dbReference type="ARBA" id="ARBA00061004"/>
    </source>
</evidence>
<accession>K4LWE0</accession>
<dbReference type="GO" id="GO:0031072">
    <property type="term" value="F:heat shock protein binding"/>
    <property type="evidence" value="ECO:0007669"/>
    <property type="project" value="InterPro"/>
</dbReference>
<feature type="binding site" evidence="13">
    <location>
        <position position="177"/>
    </location>
    <ligand>
        <name>Zn(2+)</name>
        <dbReference type="ChEBI" id="CHEBI:29105"/>
        <label>2</label>
    </ligand>
</feature>
<dbReference type="PRINTS" id="PR00625">
    <property type="entry name" value="JDOMAIN"/>
</dbReference>
<dbReference type="HOGENOM" id="CLU_017633_0_7_9"/>
<dbReference type="PROSITE" id="PS50076">
    <property type="entry name" value="DNAJ_2"/>
    <property type="match status" value="1"/>
</dbReference>
<dbReference type="Pfam" id="PF00226">
    <property type="entry name" value="DnaJ"/>
    <property type="match status" value="1"/>
</dbReference>
<proteinExistence type="inferred from homology"/>
<evidence type="ECO:0000256" key="4">
    <source>
        <dbReference type="ARBA" id="ARBA00022705"/>
    </source>
</evidence>
<comment type="similarity">
    <text evidence="11 13">Belongs to the DnaJ family.</text>
</comment>
<feature type="repeat" description="CXXCXGXG motif" evidence="13">
    <location>
        <begin position="200"/>
        <end position="207"/>
    </location>
</feature>
<dbReference type="Pfam" id="PF01556">
    <property type="entry name" value="DnaJ_C"/>
    <property type="match status" value="1"/>
</dbReference>
<feature type="domain" description="J" evidence="15">
    <location>
        <begin position="6"/>
        <end position="72"/>
    </location>
</feature>
<evidence type="ECO:0000256" key="12">
    <source>
        <dbReference type="ARBA" id="ARBA00067609"/>
    </source>
</evidence>
<keyword evidence="7 13" id="KW-0863">Zinc-finger</keyword>
<comment type="domain">
    <text evidence="13">The J domain is necessary and sufficient to stimulate DnaK ATPase activity. Zinc center 1 plays an important role in the autonomous, DnaK-independent chaperone activity of DnaJ. Zinc center 2 is essential for interaction with DnaK and for DnaJ activity.</text>
</comment>
<dbReference type="PROSITE" id="PS51188">
    <property type="entry name" value="ZF_CR"/>
    <property type="match status" value="1"/>
</dbReference>
<reference evidence="17 18" key="1">
    <citation type="journal article" date="2012" name="BMC Genomics">
        <title>Genome-guided analysis of physiological and morphological traits of the fermentative acetate oxidizer Thermacetogenium phaeum.</title>
        <authorList>
            <person name="Oehler D."/>
            <person name="Poehlein A."/>
            <person name="Leimbach A."/>
            <person name="Muller N."/>
            <person name="Daniel R."/>
            <person name="Gottschalk G."/>
            <person name="Schink B."/>
        </authorList>
    </citation>
    <scope>NUCLEOTIDE SEQUENCE [LARGE SCALE GENOMIC DNA]</scope>
    <source>
        <strain evidence="18">ATCC BAA-254 / DSM 26808 / PB</strain>
    </source>
</reference>
<evidence type="ECO:0000259" key="16">
    <source>
        <dbReference type="PROSITE" id="PS51188"/>
    </source>
</evidence>
<evidence type="ECO:0000313" key="17">
    <source>
        <dbReference type="EMBL" id="AFV12304.1"/>
    </source>
</evidence>
<dbReference type="GO" id="GO:0051082">
    <property type="term" value="F:unfolded protein binding"/>
    <property type="evidence" value="ECO:0007669"/>
    <property type="project" value="UniProtKB-UniRule"/>
</dbReference>
<dbReference type="EMBL" id="CP003732">
    <property type="protein sequence ID" value="AFV12304.1"/>
    <property type="molecule type" value="Genomic_DNA"/>
</dbReference>
<dbReference type="FunFam" id="2.10.230.10:FF:000002">
    <property type="entry name" value="Molecular chaperone DnaJ"/>
    <property type="match status" value="1"/>
</dbReference>
<dbReference type="FunFam" id="2.60.260.20:FF:000004">
    <property type="entry name" value="Molecular chaperone DnaJ"/>
    <property type="match status" value="1"/>
</dbReference>
<name>K4LWE0_THEPS</name>
<evidence type="ECO:0000256" key="10">
    <source>
        <dbReference type="ARBA" id="ARBA00023186"/>
    </source>
</evidence>
<feature type="repeat" description="CXXCXGXG motif" evidence="13">
    <location>
        <begin position="214"/>
        <end position="221"/>
    </location>
</feature>
<dbReference type="STRING" id="1089553.Tph_c21100"/>
<dbReference type="GO" id="GO:0005737">
    <property type="term" value="C:cytoplasm"/>
    <property type="evidence" value="ECO:0007669"/>
    <property type="project" value="UniProtKB-SubCell"/>
</dbReference>
<dbReference type="PANTHER" id="PTHR43096:SF48">
    <property type="entry name" value="CHAPERONE PROTEIN DNAJ"/>
    <property type="match status" value="1"/>
</dbReference>
<evidence type="ECO:0000313" key="18">
    <source>
        <dbReference type="Proteomes" id="UP000000467"/>
    </source>
</evidence>
<evidence type="ECO:0000256" key="5">
    <source>
        <dbReference type="ARBA" id="ARBA00022723"/>
    </source>
</evidence>
<comment type="cofactor">
    <cofactor evidence="13">
        <name>Zn(2+)</name>
        <dbReference type="ChEBI" id="CHEBI:29105"/>
    </cofactor>
    <text evidence="13">Binds 2 Zn(2+) ions per monomer.</text>
</comment>
<dbReference type="NCBIfam" id="NF008035">
    <property type="entry name" value="PRK10767.1"/>
    <property type="match status" value="1"/>
</dbReference>
<dbReference type="eggNOG" id="COG0484">
    <property type="taxonomic scope" value="Bacteria"/>
</dbReference>
<dbReference type="SUPFAM" id="SSF49493">
    <property type="entry name" value="HSP40/DnaJ peptide-binding domain"/>
    <property type="match status" value="2"/>
</dbReference>
<dbReference type="CDD" id="cd06257">
    <property type="entry name" value="DnaJ"/>
    <property type="match status" value="1"/>
</dbReference>
<comment type="subcellular location">
    <subcellularLocation>
        <location evidence="1 13">Cytoplasm</location>
    </subcellularLocation>
</comment>
<evidence type="ECO:0000256" key="1">
    <source>
        <dbReference type="ARBA" id="ARBA00004496"/>
    </source>
</evidence>
<keyword evidence="5 13" id="KW-0479">Metal-binding</keyword>
<dbReference type="NCBIfam" id="TIGR02349">
    <property type="entry name" value="DnaJ_bact"/>
    <property type="match status" value="1"/>
</dbReference>
<dbReference type="InterPro" id="IPR002939">
    <property type="entry name" value="DnaJ_C"/>
</dbReference>
<dbReference type="RefSeq" id="WP_015051179.1">
    <property type="nucleotide sequence ID" value="NC_018870.1"/>
</dbReference>
<keyword evidence="10 13" id="KW-0143">Chaperone</keyword>
<evidence type="ECO:0000256" key="8">
    <source>
        <dbReference type="ARBA" id="ARBA00022833"/>
    </source>
</evidence>
<keyword evidence="18" id="KW-1185">Reference proteome</keyword>
<dbReference type="SUPFAM" id="SSF46565">
    <property type="entry name" value="Chaperone J-domain"/>
    <property type="match status" value="1"/>
</dbReference>
<evidence type="ECO:0000256" key="3">
    <source>
        <dbReference type="ARBA" id="ARBA00022490"/>
    </source>
</evidence>
<evidence type="ECO:0000256" key="9">
    <source>
        <dbReference type="ARBA" id="ARBA00023016"/>
    </source>
</evidence>
<dbReference type="FunFam" id="1.10.287.110:FF:000031">
    <property type="entry name" value="Molecular chaperone DnaJ"/>
    <property type="match status" value="1"/>
</dbReference>
<dbReference type="GO" id="GO:0042026">
    <property type="term" value="P:protein refolding"/>
    <property type="evidence" value="ECO:0007669"/>
    <property type="project" value="TreeGrafter"/>
</dbReference>
<dbReference type="AlphaFoldDB" id="K4LWE0"/>
<comment type="subunit">
    <text evidence="2 13">Homodimer.</text>
</comment>
<keyword evidence="8 13" id="KW-0862">Zinc</keyword>
<evidence type="ECO:0000256" key="6">
    <source>
        <dbReference type="ARBA" id="ARBA00022737"/>
    </source>
</evidence>
<organism evidence="17 18">
    <name type="scientific">Thermacetogenium phaeum (strain ATCC BAA-254 / DSM 26808 / PB)</name>
    <dbReference type="NCBI Taxonomy" id="1089553"/>
    <lineage>
        <taxon>Bacteria</taxon>
        <taxon>Bacillati</taxon>
        <taxon>Bacillota</taxon>
        <taxon>Clostridia</taxon>
        <taxon>Thermoanaerobacterales</taxon>
        <taxon>Thermoanaerobacteraceae</taxon>
        <taxon>Thermacetogenium</taxon>
    </lineage>
</organism>
<dbReference type="Gene3D" id="2.10.230.10">
    <property type="entry name" value="Heat shock protein DnaJ, cysteine-rich domain"/>
    <property type="match status" value="1"/>
</dbReference>